<dbReference type="PROSITE" id="PS50097">
    <property type="entry name" value="BTB"/>
    <property type="match status" value="1"/>
</dbReference>
<keyword evidence="3" id="KW-1185">Reference proteome</keyword>
<dbReference type="CDD" id="cd18186">
    <property type="entry name" value="BTB_POZ_ZBTB_KLHL-like"/>
    <property type="match status" value="1"/>
</dbReference>
<accession>A0A9Q8PB05</accession>
<name>A0A9Q8PB05_PASFU</name>
<evidence type="ECO:0000313" key="2">
    <source>
        <dbReference type="EMBL" id="UJO19159.1"/>
    </source>
</evidence>
<proteinExistence type="predicted"/>
<dbReference type="SUPFAM" id="SSF54695">
    <property type="entry name" value="POZ domain"/>
    <property type="match status" value="1"/>
</dbReference>
<dbReference type="Pfam" id="PF00651">
    <property type="entry name" value="BTB"/>
    <property type="match status" value="1"/>
</dbReference>
<dbReference type="OrthoDB" id="3650764at2759"/>
<dbReference type="InterPro" id="IPR000210">
    <property type="entry name" value="BTB/POZ_dom"/>
</dbReference>
<organism evidence="2 3">
    <name type="scientific">Passalora fulva</name>
    <name type="common">Tomato leaf mold</name>
    <name type="synonym">Cladosporium fulvum</name>
    <dbReference type="NCBI Taxonomy" id="5499"/>
    <lineage>
        <taxon>Eukaryota</taxon>
        <taxon>Fungi</taxon>
        <taxon>Dikarya</taxon>
        <taxon>Ascomycota</taxon>
        <taxon>Pezizomycotina</taxon>
        <taxon>Dothideomycetes</taxon>
        <taxon>Dothideomycetidae</taxon>
        <taxon>Mycosphaerellales</taxon>
        <taxon>Mycosphaerellaceae</taxon>
        <taxon>Fulvia</taxon>
    </lineage>
</organism>
<dbReference type="Gene3D" id="3.30.710.10">
    <property type="entry name" value="Potassium Channel Kv1.1, Chain A"/>
    <property type="match status" value="1"/>
</dbReference>
<sequence length="257" mass="29598">MSIKNFFAPLLANISPTLLLPTSIPHFSLHSHKYQQIPPYHQTTIHDVHPTFKMTTQPPIKRRKLDFTEEYKIVVGTGTEQATWTIAKHFLVKHSEFFKSACSKDWKEGQTKVIELKTLEPDTFAIYMQWLYTGELVVDELDDEARKQTNLGQSFLSMIDVYVLADFLRDLPVRNAVTDLIREYDAKYALVPASTQFARVIDETPEGSTLARLLTDIYAARVALDEKMLKYCPPSVMKRLLQKFFESREAKVILVEP</sequence>
<dbReference type="PANTHER" id="PTHR47843:SF2">
    <property type="entry name" value="BTB DOMAIN-CONTAINING PROTEIN"/>
    <property type="match status" value="1"/>
</dbReference>
<dbReference type="Proteomes" id="UP000756132">
    <property type="component" value="Chromosome 6"/>
</dbReference>
<gene>
    <name evidence="2" type="ORF">CLAFUR5_06799</name>
</gene>
<dbReference type="AlphaFoldDB" id="A0A9Q8PB05"/>
<dbReference type="KEGG" id="ffu:CLAFUR5_06799"/>
<protein>
    <recommendedName>
        <fullName evidence="1">BTB domain-containing protein</fullName>
    </recommendedName>
</protein>
<dbReference type="PANTHER" id="PTHR47843">
    <property type="entry name" value="BTB DOMAIN-CONTAINING PROTEIN-RELATED"/>
    <property type="match status" value="1"/>
</dbReference>
<dbReference type="RefSeq" id="XP_047763525.1">
    <property type="nucleotide sequence ID" value="XM_047905947.1"/>
</dbReference>
<reference evidence="2" key="1">
    <citation type="submission" date="2021-12" db="EMBL/GenBank/DDBJ databases">
        <authorList>
            <person name="Zaccaron A."/>
            <person name="Stergiopoulos I."/>
        </authorList>
    </citation>
    <scope>NUCLEOTIDE SEQUENCE</scope>
    <source>
        <strain evidence="2">Race5_Kim</strain>
    </source>
</reference>
<evidence type="ECO:0000259" key="1">
    <source>
        <dbReference type="PROSITE" id="PS50097"/>
    </source>
</evidence>
<reference evidence="2" key="2">
    <citation type="journal article" date="2022" name="Microb. Genom.">
        <title>A chromosome-scale genome assembly of the tomato pathogen Cladosporium fulvum reveals a compartmentalized genome architecture and the presence of a dispensable chromosome.</title>
        <authorList>
            <person name="Zaccaron A.Z."/>
            <person name="Chen L.H."/>
            <person name="Samaras A."/>
            <person name="Stergiopoulos I."/>
        </authorList>
    </citation>
    <scope>NUCLEOTIDE SEQUENCE</scope>
    <source>
        <strain evidence="2">Race5_Kim</strain>
    </source>
</reference>
<dbReference type="InterPro" id="IPR011333">
    <property type="entry name" value="SKP1/BTB/POZ_sf"/>
</dbReference>
<dbReference type="EMBL" id="CP090168">
    <property type="protein sequence ID" value="UJO19159.1"/>
    <property type="molecule type" value="Genomic_DNA"/>
</dbReference>
<dbReference type="GeneID" id="71986677"/>
<feature type="domain" description="BTB" evidence="1">
    <location>
        <begin position="69"/>
        <end position="140"/>
    </location>
</feature>
<evidence type="ECO:0000313" key="3">
    <source>
        <dbReference type="Proteomes" id="UP000756132"/>
    </source>
</evidence>